<dbReference type="Gene3D" id="3.10.110.10">
    <property type="entry name" value="Ubiquitin Conjugating Enzyme"/>
    <property type="match status" value="1"/>
</dbReference>
<dbReference type="PROSITE" id="PS50127">
    <property type="entry name" value="UBC_2"/>
    <property type="match status" value="1"/>
</dbReference>
<sequence length="145" mass="17039">MATPRELMALFHIRRSIKDFEDHSSPFYSTCVKDDDMYEWTATITGTKNTPYEGGVFSLGIHFDPGFLLKAPRMHFNTPIFHPNVSPEGKIFHPMLMLMTIHDMLIHLWIKEKDMVREDAADMFHCERVCFDEHARRWIQLHAMA</sequence>
<feature type="domain" description="UBC core" evidence="1">
    <location>
        <begin position="8"/>
        <end position="145"/>
    </location>
</feature>
<dbReference type="KEGG" id="eus:EUTSA_v10029190mg"/>
<proteinExistence type="predicted"/>
<dbReference type="SMART" id="SM00212">
    <property type="entry name" value="UBCc"/>
    <property type="match status" value="1"/>
</dbReference>
<keyword evidence="3" id="KW-1185">Reference proteome</keyword>
<dbReference type="CDD" id="cd00195">
    <property type="entry name" value="UBCc_UEV"/>
    <property type="match status" value="1"/>
</dbReference>
<reference evidence="2 3" key="1">
    <citation type="journal article" date="2013" name="Front. Plant Sci.">
        <title>The Reference Genome of the Halophytic Plant Eutrema salsugineum.</title>
        <authorList>
            <person name="Yang R."/>
            <person name="Jarvis D.E."/>
            <person name="Chen H."/>
            <person name="Beilstein M.A."/>
            <person name="Grimwood J."/>
            <person name="Jenkins J."/>
            <person name="Shu S."/>
            <person name="Prochnik S."/>
            <person name="Xin M."/>
            <person name="Ma C."/>
            <person name="Schmutz J."/>
            <person name="Wing R.A."/>
            <person name="Mitchell-Olds T."/>
            <person name="Schumaker K.S."/>
            <person name="Wang X."/>
        </authorList>
    </citation>
    <scope>NUCLEOTIDE SEQUENCE [LARGE SCALE GENOMIC DNA]</scope>
</reference>
<accession>V4N147</accession>
<dbReference type="InterPro" id="IPR000608">
    <property type="entry name" value="UBC"/>
</dbReference>
<dbReference type="STRING" id="72664.V4N147"/>
<evidence type="ECO:0000313" key="2">
    <source>
        <dbReference type="EMBL" id="ESQ38776.1"/>
    </source>
</evidence>
<dbReference type="AlphaFoldDB" id="V4N147"/>
<organism evidence="2 3">
    <name type="scientific">Eutrema salsugineum</name>
    <name type="common">Saltwater cress</name>
    <name type="synonym">Sisymbrium salsugineum</name>
    <dbReference type="NCBI Taxonomy" id="72664"/>
    <lineage>
        <taxon>Eukaryota</taxon>
        <taxon>Viridiplantae</taxon>
        <taxon>Streptophyta</taxon>
        <taxon>Embryophyta</taxon>
        <taxon>Tracheophyta</taxon>
        <taxon>Spermatophyta</taxon>
        <taxon>Magnoliopsida</taxon>
        <taxon>eudicotyledons</taxon>
        <taxon>Gunneridae</taxon>
        <taxon>Pentapetalae</taxon>
        <taxon>rosids</taxon>
        <taxon>malvids</taxon>
        <taxon>Brassicales</taxon>
        <taxon>Brassicaceae</taxon>
        <taxon>Eutremeae</taxon>
        <taxon>Eutrema</taxon>
    </lineage>
</organism>
<dbReference type="PANTHER" id="PTHR24068">
    <property type="entry name" value="UBIQUITIN-CONJUGATING ENZYME E2"/>
    <property type="match status" value="1"/>
</dbReference>
<gene>
    <name evidence="2" type="ORF">EUTSA_v10029190mg</name>
</gene>
<dbReference type="eggNOG" id="KOG0417">
    <property type="taxonomic scope" value="Eukaryota"/>
</dbReference>
<evidence type="ECO:0000259" key="1">
    <source>
        <dbReference type="PROSITE" id="PS50127"/>
    </source>
</evidence>
<dbReference type="SUPFAM" id="SSF54495">
    <property type="entry name" value="UBC-like"/>
    <property type="match status" value="1"/>
</dbReference>
<dbReference type="Proteomes" id="UP000030689">
    <property type="component" value="Unassembled WGS sequence"/>
</dbReference>
<dbReference type="EMBL" id="KI517537">
    <property type="protein sequence ID" value="ESQ38776.1"/>
    <property type="molecule type" value="Genomic_DNA"/>
</dbReference>
<evidence type="ECO:0000313" key="3">
    <source>
        <dbReference type="Proteomes" id="UP000030689"/>
    </source>
</evidence>
<dbReference type="Pfam" id="PF00179">
    <property type="entry name" value="UQ_con"/>
    <property type="match status" value="1"/>
</dbReference>
<dbReference type="InterPro" id="IPR016135">
    <property type="entry name" value="UBQ-conjugating_enzyme/RWD"/>
</dbReference>
<dbReference type="Gramene" id="ESQ38776">
    <property type="protein sequence ID" value="ESQ38776"/>
    <property type="gene ID" value="EUTSA_v10029190mg"/>
</dbReference>
<name>V4N147_EUTSA</name>
<protein>
    <recommendedName>
        <fullName evidence="1">UBC core domain-containing protein</fullName>
    </recommendedName>
</protein>